<evidence type="ECO:0000313" key="5">
    <source>
        <dbReference type="RefSeq" id="XP_023393740.1"/>
    </source>
</evidence>
<dbReference type="GO" id="GO:0032981">
    <property type="term" value="P:mitochondrial respiratory chain complex I assembly"/>
    <property type="evidence" value="ECO:0007669"/>
    <property type="project" value="TreeGrafter"/>
</dbReference>
<sequence>MPMPLGKLALFTSAMASGGYVLVYYLIQKNFSRASYYQLALEQLHSHPEALEALGPPLNIHYLQLTDKYNFVDIADAQLKIPVSGSKSEGYLYVGSSRDGPFKRWHLQEVFLELKDGQQIPLFKRSGENGNEVKKD</sequence>
<dbReference type="RefSeq" id="XP_011370772.1">
    <property type="nucleotide sequence ID" value="XM_011372470.2"/>
</dbReference>
<keyword evidence="1" id="KW-0812">Transmembrane</keyword>
<dbReference type="PANTHER" id="PTHR47148:SF1">
    <property type="entry name" value="CYTOCHROME C OXIDASE ASSEMBLY FACTOR 1 HOMOLOG"/>
    <property type="match status" value="1"/>
</dbReference>
<dbReference type="PANTHER" id="PTHR47148">
    <property type="entry name" value="CYTOCHROME C OXIDASE ASSEMBLY FACTOR 1 HOMOLOG"/>
    <property type="match status" value="1"/>
</dbReference>
<gene>
    <name evidence="3 4 5" type="primary">LOC105300317</name>
</gene>
<keyword evidence="2" id="KW-1185">Reference proteome</keyword>
<dbReference type="GO" id="GO:0033617">
    <property type="term" value="P:mitochondrial respiratory chain complex IV assembly"/>
    <property type="evidence" value="ECO:0007669"/>
    <property type="project" value="TreeGrafter"/>
</dbReference>
<dbReference type="KEGG" id="pvp:105300317"/>
<dbReference type="GeneID" id="105300317"/>
<dbReference type="Proteomes" id="UP000515202">
    <property type="component" value="Unplaced"/>
</dbReference>
<dbReference type="AlphaFoldDB" id="A0A6P6D1U9"/>
<accession>A0A6P6D1U9</accession>
<name>A0A6P6D1U9_PTEVA</name>
<keyword evidence="1" id="KW-0472">Membrane</keyword>
<evidence type="ECO:0000313" key="2">
    <source>
        <dbReference type="Proteomes" id="UP000515202"/>
    </source>
</evidence>
<protein>
    <submittedName>
        <fullName evidence="3 4">Cytochrome c oxidase assembly factor 1 homolog</fullName>
    </submittedName>
</protein>
<feature type="transmembrane region" description="Helical" evidence="1">
    <location>
        <begin position="6"/>
        <end position="27"/>
    </location>
</feature>
<reference evidence="3 4" key="1">
    <citation type="submission" date="2025-04" db="UniProtKB">
        <authorList>
            <consortium name="RefSeq"/>
        </authorList>
    </citation>
    <scope>IDENTIFICATION</scope>
    <source>
        <tissue evidence="3 4">Kidney</tissue>
    </source>
</reference>
<dbReference type="Pfam" id="PF08695">
    <property type="entry name" value="Coa1"/>
    <property type="match status" value="1"/>
</dbReference>
<evidence type="ECO:0000313" key="4">
    <source>
        <dbReference type="RefSeq" id="XP_023393739.1"/>
    </source>
</evidence>
<organism evidence="2 4">
    <name type="scientific">Pteropus vampyrus</name>
    <name type="common">Large flying fox</name>
    <dbReference type="NCBI Taxonomy" id="132908"/>
    <lineage>
        <taxon>Eukaryota</taxon>
        <taxon>Metazoa</taxon>
        <taxon>Chordata</taxon>
        <taxon>Craniata</taxon>
        <taxon>Vertebrata</taxon>
        <taxon>Euteleostomi</taxon>
        <taxon>Mammalia</taxon>
        <taxon>Eutheria</taxon>
        <taxon>Laurasiatheria</taxon>
        <taxon>Chiroptera</taxon>
        <taxon>Yinpterochiroptera</taxon>
        <taxon>Pteropodoidea</taxon>
        <taxon>Pteropodidae</taxon>
        <taxon>Pteropodinae</taxon>
        <taxon>Pteropus</taxon>
    </lineage>
</organism>
<dbReference type="RefSeq" id="XP_023393739.1">
    <property type="nucleotide sequence ID" value="XM_023537971.1"/>
</dbReference>
<evidence type="ECO:0000313" key="3">
    <source>
        <dbReference type="RefSeq" id="XP_011370772.1"/>
    </source>
</evidence>
<keyword evidence="1" id="KW-1133">Transmembrane helix</keyword>
<proteinExistence type="predicted"/>
<evidence type="ECO:0000256" key="1">
    <source>
        <dbReference type="SAM" id="Phobius"/>
    </source>
</evidence>
<dbReference type="OrthoDB" id="10037790at2759"/>
<dbReference type="GO" id="GO:0005743">
    <property type="term" value="C:mitochondrial inner membrane"/>
    <property type="evidence" value="ECO:0007669"/>
    <property type="project" value="TreeGrafter"/>
</dbReference>
<dbReference type="InterPro" id="IPR014807">
    <property type="entry name" value="Coa1"/>
</dbReference>
<dbReference type="RefSeq" id="XP_023393740.1">
    <property type="nucleotide sequence ID" value="XM_023537972.1"/>
</dbReference>